<dbReference type="AlphaFoldDB" id="F2UL14"/>
<dbReference type="Pfam" id="PF04190">
    <property type="entry name" value="GET4"/>
    <property type="match status" value="1"/>
</dbReference>
<dbReference type="PANTHER" id="PTHR12875:SF0">
    <property type="entry name" value="GOLGI TO ER TRAFFIC PROTEIN 4 HOMOLOG"/>
    <property type="match status" value="1"/>
</dbReference>
<reference evidence="2" key="1">
    <citation type="submission" date="2009-08" db="EMBL/GenBank/DDBJ databases">
        <title>Annotation of Salpingoeca rosetta.</title>
        <authorList>
            <consortium name="The Broad Institute Genome Sequencing Platform"/>
            <person name="Russ C."/>
            <person name="Cuomo C."/>
            <person name="Burger G."/>
            <person name="Gray M.W."/>
            <person name="Holland P.W.H."/>
            <person name="King N."/>
            <person name="Lang F.B.F."/>
            <person name="Roger A.J."/>
            <person name="Ruiz-Trillo I."/>
            <person name="Young S.K."/>
            <person name="Zeng Q."/>
            <person name="Gargeya S."/>
            <person name="Alvarado L."/>
            <person name="Berlin A."/>
            <person name="Chapman S.B."/>
            <person name="Chen Z."/>
            <person name="Freedman E."/>
            <person name="Gellesch M."/>
            <person name="Goldberg J."/>
            <person name="Griggs A."/>
            <person name="Gujja S."/>
            <person name="Heilman E."/>
            <person name="Heiman D."/>
            <person name="Howarth C."/>
            <person name="Mehta T."/>
            <person name="Neiman D."/>
            <person name="Pearson M."/>
            <person name="Roberts A."/>
            <person name="Saif S."/>
            <person name="Shea T."/>
            <person name="Shenoy N."/>
            <person name="Sisk P."/>
            <person name="Stolte C."/>
            <person name="Sykes S."/>
            <person name="White J."/>
            <person name="Yandava C."/>
            <person name="Haas B."/>
            <person name="Nusbaum C."/>
            <person name="Birren B."/>
        </authorList>
    </citation>
    <scope>NUCLEOTIDE SEQUENCE [LARGE SCALE GENOMIC DNA]</scope>
    <source>
        <strain evidence="2">ATCC 50818</strain>
    </source>
</reference>
<name>F2UL14_SALR5</name>
<dbReference type="Proteomes" id="UP000007799">
    <property type="component" value="Unassembled WGS sequence"/>
</dbReference>
<dbReference type="InterPro" id="IPR011990">
    <property type="entry name" value="TPR-like_helical_dom_sf"/>
</dbReference>
<dbReference type="KEGG" id="sre:PTSG_12807"/>
<dbReference type="Gene3D" id="1.25.40.10">
    <property type="entry name" value="Tetratricopeptide repeat domain"/>
    <property type="match status" value="1"/>
</dbReference>
<dbReference type="EMBL" id="GL832979">
    <property type="protein sequence ID" value="EGD77813.1"/>
    <property type="molecule type" value="Genomic_DNA"/>
</dbReference>
<evidence type="ECO:0000256" key="1">
    <source>
        <dbReference type="ARBA" id="ARBA00005351"/>
    </source>
</evidence>
<protein>
    <submittedName>
        <fullName evidence="2">Uncharacterized protein</fullName>
    </submittedName>
</protein>
<dbReference type="GO" id="GO:0005829">
    <property type="term" value="C:cytosol"/>
    <property type="evidence" value="ECO:0007669"/>
    <property type="project" value="TreeGrafter"/>
</dbReference>
<comment type="similarity">
    <text evidence="1">Belongs to the GET4 family.</text>
</comment>
<proteinExistence type="inferred from homology"/>
<dbReference type="PANTHER" id="PTHR12875">
    <property type="entry name" value="GOLGI TO ER TRAFFIC PROTEIN 4 HOMOLOG"/>
    <property type="match status" value="1"/>
</dbReference>
<gene>
    <name evidence="2" type="ORF">PTSG_12807</name>
</gene>
<sequence>MSKTDRAIRLAEKRLKMAFAGEDFYEAQEVLISLTNRLRAQQQFARAKAALEDGMDKLLQNHKDNAVAQLVKVHIDVLSESPDHDPLNAGDYYVQLNERFSDDVSLLSFLRHTIAATTPEGGSHGRCQLHFSAAQSFLRADPPKVKEALEQLVLSGYEPGQAKGDVVTTTVDALLAAPVEEQALLACKHVIRVAAYTSRDLGQAVYDAYVERAPAMGRPLEFARYVLLTLTRDAAPLLTDLRKAYADTIDDDLDKVLNKVAKRYYGVSDTKMKLPGLLGALFGGAGGATAR</sequence>
<dbReference type="OrthoDB" id="10252405at2759"/>
<organism evidence="3">
    <name type="scientific">Salpingoeca rosetta (strain ATCC 50818 / BSB-021)</name>
    <dbReference type="NCBI Taxonomy" id="946362"/>
    <lineage>
        <taxon>Eukaryota</taxon>
        <taxon>Choanoflagellata</taxon>
        <taxon>Craspedida</taxon>
        <taxon>Salpingoecidae</taxon>
        <taxon>Salpingoeca</taxon>
    </lineage>
</organism>
<dbReference type="RefSeq" id="XP_004990289.1">
    <property type="nucleotide sequence ID" value="XM_004990232.1"/>
</dbReference>
<dbReference type="InParanoid" id="F2UL14"/>
<dbReference type="GeneID" id="16070842"/>
<accession>F2UL14</accession>
<dbReference type="InterPro" id="IPR007317">
    <property type="entry name" value="GET4"/>
</dbReference>
<evidence type="ECO:0000313" key="3">
    <source>
        <dbReference type="Proteomes" id="UP000007799"/>
    </source>
</evidence>
<evidence type="ECO:0000313" key="2">
    <source>
        <dbReference type="EMBL" id="EGD77813.1"/>
    </source>
</evidence>
<dbReference type="STRING" id="946362.F2UL14"/>
<dbReference type="GO" id="GO:0045048">
    <property type="term" value="P:protein insertion into ER membrane"/>
    <property type="evidence" value="ECO:0007669"/>
    <property type="project" value="InterPro"/>
</dbReference>
<keyword evidence="3" id="KW-1185">Reference proteome</keyword>